<accession>A0A0K2T9N9</accession>
<evidence type="ECO:0000313" key="1">
    <source>
        <dbReference type="EMBL" id="CDW22186.1"/>
    </source>
</evidence>
<organism evidence="1">
    <name type="scientific">Lepeophtheirus salmonis</name>
    <name type="common">Salmon louse</name>
    <name type="synonym">Caligus salmonis</name>
    <dbReference type="NCBI Taxonomy" id="72036"/>
    <lineage>
        <taxon>Eukaryota</taxon>
        <taxon>Metazoa</taxon>
        <taxon>Ecdysozoa</taxon>
        <taxon>Arthropoda</taxon>
        <taxon>Crustacea</taxon>
        <taxon>Multicrustacea</taxon>
        <taxon>Hexanauplia</taxon>
        <taxon>Copepoda</taxon>
        <taxon>Siphonostomatoida</taxon>
        <taxon>Caligidae</taxon>
        <taxon>Lepeophtheirus</taxon>
    </lineage>
</organism>
<name>A0A0K2T9N9_LEPSM</name>
<reference evidence="1" key="1">
    <citation type="submission" date="2014-05" db="EMBL/GenBank/DDBJ databases">
        <authorList>
            <person name="Chronopoulou M."/>
        </authorList>
    </citation>
    <scope>NUCLEOTIDE SEQUENCE</scope>
    <source>
        <tissue evidence="1">Whole organism</tissue>
    </source>
</reference>
<feature type="non-terminal residue" evidence="1">
    <location>
        <position position="1"/>
    </location>
</feature>
<dbReference type="AlphaFoldDB" id="A0A0K2T9N9"/>
<dbReference type="EMBL" id="HACA01004825">
    <property type="protein sequence ID" value="CDW22186.1"/>
    <property type="molecule type" value="Transcribed_RNA"/>
</dbReference>
<protein>
    <submittedName>
        <fullName evidence="1">Uncharacterized protein</fullName>
    </submittedName>
</protein>
<proteinExistence type="predicted"/>
<sequence length="53" mass="6369">FDSKVLERTLRHERSSGNFSNHVGVSNIKYLKFKYLLIIFWINNNNNKKKKKT</sequence>